<dbReference type="InterPro" id="IPR016186">
    <property type="entry name" value="C-type_lectin-like/link_sf"/>
</dbReference>
<dbReference type="PANTHER" id="PTHR31024">
    <property type="entry name" value="C-TYPE LECTIN"/>
    <property type="match status" value="1"/>
</dbReference>
<reference evidence="3" key="1">
    <citation type="submission" date="2022-11" db="UniProtKB">
        <authorList>
            <consortium name="WormBaseParasite"/>
        </authorList>
    </citation>
    <scope>IDENTIFICATION</scope>
</reference>
<proteinExistence type="predicted"/>
<dbReference type="CDD" id="cd00037">
    <property type="entry name" value="CLECT"/>
    <property type="match status" value="1"/>
</dbReference>
<dbReference type="AlphaFoldDB" id="A0A914EDF5"/>
<evidence type="ECO:0000313" key="2">
    <source>
        <dbReference type="Proteomes" id="UP000887540"/>
    </source>
</evidence>
<dbReference type="PROSITE" id="PS50041">
    <property type="entry name" value="C_TYPE_LECTIN_2"/>
    <property type="match status" value="1"/>
</dbReference>
<feature type="domain" description="C-type lectin" evidence="1">
    <location>
        <begin position="96"/>
        <end position="208"/>
    </location>
</feature>
<dbReference type="InterPro" id="IPR016187">
    <property type="entry name" value="CTDL_fold"/>
</dbReference>
<dbReference type="SUPFAM" id="SSF56436">
    <property type="entry name" value="C-type lectin-like"/>
    <property type="match status" value="1"/>
</dbReference>
<dbReference type="Pfam" id="PF00059">
    <property type="entry name" value="Lectin_C"/>
    <property type="match status" value="1"/>
</dbReference>
<protein>
    <submittedName>
        <fullName evidence="3">C-type lectin domain-containing protein</fullName>
    </submittedName>
</protein>
<dbReference type="WBParaSite" id="ACRNAN_scaffold7498.g20909.t1">
    <property type="protein sequence ID" value="ACRNAN_scaffold7498.g20909.t1"/>
    <property type="gene ID" value="ACRNAN_scaffold7498.g20909"/>
</dbReference>
<dbReference type="InterPro" id="IPR001304">
    <property type="entry name" value="C-type_lectin-like"/>
</dbReference>
<sequence>MKPPFSKINDDPVTIAAQMNNSNTFIITVDYIDPNGGATKLLSQISTPFMNFSSADAGDNEAVDEVKTALCYANCVCPSQTVQLKTYDPTTKRHTYYSDCFQSINTGTYYKYAEKVCEARKGTLASLTTPIKNYFLLTSVIPSDNTLNTINTLHIGLHRNISISNGWLWYGYDNTVYPLGSTQNWAPGFNSGSAGDGVYLDKLNQSTWAWITEGVSSNSFAYMCQIQACDSTPRDCDRSGWLNNQNKRKVSNLD</sequence>
<dbReference type="SMART" id="SM00034">
    <property type="entry name" value="CLECT"/>
    <property type="match status" value="1"/>
</dbReference>
<dbReference type="PANTHER" id="PTHR31024:SF3">
    <property type="entry name" value="C-TYPE LECTIN-RELATED"/>
    <property type="match status" value="1"/>
</dbReference>
<dbReference type="Gene3D" id="3.10.100.10">
    <property type="entry name" value="Mannose-Binding Protein A, subunit A"/>
    <property type="match status" value="1"/>
</dbReference>
<evidence type="ECO:0000313" key="3">
    <source>
        <dbReference type="WBParaSite" id="ACRNAN_scaffold7498.g20909.t1"/>
    </source>
</evidence>
<organism evidence="2 3">
    <name type="scientific">Acrobeloides nanus</name>
    <dbReference type="NCBI Taxonomy" id="290746"/>
    <lineage>
        <taxon>Eukaryota</taxon>
        <taxon>Metazoa</taxon>
        <taxon>Ecdysozoa</taxon>
        <taxon>Nematoda</taxon>
        <taxon>Chromadorea</taxon>
        <taxon>Rhabditida</taxon>
        <taxon>Tylenchina</taxon>
        <taxon>Cephalobomorpha</taxon>
        <taxon>Cephaloboidea</taxon>
        <taxon>Cephalobidae</taxon>
        <taxon>Acrobeloides</taxon>
    </lineage>
</organism>
<evidence type="ECO:0000259" key="1">
    <source>
        <dbReference type="PROSITE" id="PS50041"/>
    </source>
</evidence>
<dbReference type="Proteomes" id="UP000887540">
    <property type="component" value="Unplaced"/>
</dbReference>
<keyword evidence="2" id="KW-1185">Reference proteome</keyword>
<name>A0A914EDF5_9BILA</name>
<accession>A0A914EDF5</accession>